<proteinExistence type="predicted"/>
<sequence>MLKQFPKHWSLRGWTAAVLLAAGLTAGCMHHPGGIAPSTKPLAPGGYTELGKVRGQDCVYYLLGFIPVTGGNELRNAVEDALRIKPLADAIVEVTVDGYFQYFILFSRACTQVQGIAVETK</sequence>
<dbReference type="RefSeq" id="WP_213042454.1">
    <property type="nucleotide sequence ID" value="NZ_CAJNBJ010000016.1"/>
</dbReference>
<comment type="caution">
    <text evidence="2">The sequence shown here is derived from an EMBL/GenBank/DDBJ whole genome shotgun (WGS) entry which is preliminary data.</text>
</comment>
<dbReference type="Proteomes" id="UP000675880">
    <property type="component" value="Unassembled WGS sequence"/>
</dbReference>
<reference evidence="2 3" key="1">
    <citation type="submission" date="2021-02" db="EMBL/GenBank/DDBJ databases">
        <authorList>
            <person name="Han P."/>
        </authorList>
    </citation>
    <scope>NUCLEOTIDE SEQUENCE [LARGE SCALE GENOMIC DNA]</scope>
    <source>
        <strain evidence="2">Candidatus Nitrospira sp. ZN2</strain>
    </source>
</reference>
<dbReference type="EMBL" id="CAJNBJ010000016">
    <property type="protein sequence ID" value="CAE6753099.1"/>
    <property type="molecule type" value="Genomic_DNA"/>
</dbReference>
<evidence type="ECO:0000256" key="1">
    <source>
        <dbReference type="SAM" id="SignalP"/>
    </source>
</evidence>
<gene>
    <name evidence="2" type="ORF">NSPZN2_30269</name>
</gene>
<organism evidence="2 3">
    <name type="scientific">Nitrospira defluvii</name>
    <dbReference type="NCBI Taxonomy" id="330214"/>
    <lineage>
        <taxon>Bacteria</taxon>
        <taxon>Pseudomonadati</taxon>
        <taxon>Nitrospirota</taxon>
        <taxon>Nitrospiria</taxon>
        <taxon>Nitrospirales</taxon>
        <taxon>Nitrospiraceae</taxon>
        <taxon>Nitrospira</taxon>
    </lineage>
</organism>
<keyword evidence="3" id="KW-1185">Reference proteome</keyword>
<evidence type="ECO:0000313" key="3">
    <source>
        <dbReference type="Proteomes" id="UP000675880"/>
    </source>
</evidence>
<dbReference type="PROSITE" id="PS51257">
    <property type="entry name" value="PROKAR_LIPOPROTEIN"/>
    <property type="match status" value="1"/>
</dbReference>
<keyword evidence="1" id="KW-0732">Signal</keyword>
<evidence type="ECO:0000313" key="2">
    <source>
        <dbReference type="EMBL" id="CAE6753099.1"/>
    </source>
</evidence>
<accession>A0ABN7LJ56</accession>
<evidence type="ECO:0008006" key="4">
    <source>
        <dbReference type="Google" id="ProtNLM"/>
    </source>
</evidence>
<feature type="signal peptide" evidence="1">
    <location>
        <begin position="1"/>
        <end position="26"/>
    </location>
</feature>
<protein>
    <recommendedName>
        <fullName evidence="4">Lipoprotein</fullName>
    </recommendedName>
</protein>
<name>A0ABN7LJ56_9BACT</name>
<feature type="chain" id="PRO_5046846025" description="Lipoprotein" evidence="1">
    <location>
        <begin position="27"/>
        <end position="121"/>
    </location>
</feature>